<organism evidence="2 3">
    <name type="scientific">Carboxylicivirga linearis</name>
    <dbReference type="NCBI Taxonomy" id="1628157"/>
    <lineage>
        <taxon>Bacteria</taxon>
        <taxon>Pseudomonadati</taxon>
        <taxon>Bacteroidota</taxon>
        <taxon>Bacteroidia</taxon>
        <taxon>Marinilabiliales</taxon>
        <taxon>Marinilabiliaceae</taxon>
        <taxon>Carboxylicivirga</taxon>
    </lineage>
</organism>
<dbReference type="PANTHER" id="PTHR30441">
    <property type="entry name" value="DUF748 DOMAIN-CONTAINING PROTEIN"/>
    <property type="match status" value="1"/>
</dbReference>
<keyword evidence="1" id="KW-1133">Transmembrane helix</keyword>
<dbReference type="RefSeq" id="WP_212215302.1">
    <property type="nucleotide sequence ID" value="NZ_JAGUCO010000003.1"/>
</dbReference>
<evidence type="ECO:0000313" key="3">
    <source>
        <dbReference type="Proteomes" id="UP000708576"/>
    </source>
</evidence>
<dbReference type="EMBL" id="JAGUCO010000003">
    <property type="protein sequence ID" value="MBS2098062.1"/>
    <property type="molecule type" value="Genomic_DNA"/>
</dbReference>
<sequence length="999" mass="112399">MKLFLKTIKYLGIIFFALIITLILIAEFAEKPISKIAINQINESLGADLIVENIEFSLLKDFPNAQLQLQNVQLKSDSTGLNDILVLKDLYVVAEMIPLLNSEVNIIEVRLEKGIANYQVYKNQKSNIDFLIPKSEEEVETDTSSTPLDISAPLIKISGVELHYKDEYENITATVMLNALSSVFLKEQTGISANVEGTVTLSKVNYPNTKINLMDKTQMDVKARFLNDTLHLEKALLQSDGIQISTSGWIGVKEKFPSDLKISDAQFNLKELSKYIPDSLINDYQLLINGGLISAEAYINGDLLDTIMLPQITTTINFKDVELSAMDYPAIKKFSSEFTFTNGEQRTMASSGVDIKKLQLYTKHSSIKANVNIFNLDRPEYSLSADADILLDEFNHLIPKDLKTMLGGRINANVNHNGTLPDSVTMDYINTVLNHSSTNLLFTDLSVKMDSIINLKNLNGSAFYQNQGFDLTNLSCQLPDYNLSILPSNVKGKYIGSISDIDHLAVSIDTFDLKANSSLLTGTAYLKNGTKPYYKTKTKAVINLTDWSAFIPDTLISNYSGQLITDFVSAGAINMDSITDDAMRILFKESELQLTSKDITLYTPDHLYQIDAFNGEIYMNNDSISLENISGSFNKINFSADSTSIINAYNSVLLNQKDTVKILGFVHLGNIDYAELEKLIPATDTSEIALTDTIPAEPTNYSFDIRGKFAIDRFEYDNAVIENISSLYKLTDNEYVIDQFKFDAFKGHANTSVKVKMHDNSRKIYFKNSTHSLDINQLLVDFDDFKEYGNDNYINHDQLSGTFSTDNLNGYLLFKGDSMVVDSTMMSADLLLEDGLLDKYPIAQEMGRDYKIDGLDSLQFKTIDTKIFIYSGVIYAPLTNIKTNTFDISLFGKQAFDLDCQYHLRFYLKEILRRGKTDRIERKQEKESKKNNDFKGSKGLTSLFAIYKVEDGKTVKSTLEKESSKARTDMKIDVNLKEAMLKLQFHPLIIKYSTGMEED</sequence>
<reference evidence="2 3" key="1">
    <citation type="journal article" date="2015" name="Int. J. Syst. Evol. Microbiol.">
        <title>Carboxylicivirga linearis sp. nov., isolated from a sea cucumber culture pond.</title>
        <authorList>
            <person name="Wang F.Q."/>
            <person name="Zhou Y.X."/>
            <person name="Lin X.Z."/>
            <person name="Chen G.J."/>
            <person name="Du Z.J."/>
        </authorList>
    </citation>
    <scope>NUCLEOTIDE SEQUENCE [LARGE SCALE GENOMIC DNA]</scope>
    <source>
        <strain evidence="2 3">FB218</strain>
    </source>
</reference>
<accession>A0ABS5JT74</accession>
<proteinExistence type="predicted"/>
<dbReference type="PANTHER" id="PTHR30441:SF4">
    <property type="entry name" value="PROTEIN ASMA"/>
    <property type="match status" value="1"/>
</dbReference>
<protein>
    <recommendedName>
        <fullName evidence="4">AsmA-like C-terminal domain-containing protein</fullName>
    </recommendedName>
</protein>
<keyword evidence="1" id="KW-0472">Membrane</keyword>
<keyword evidence="1" id="KW-0812">Transmembrane</keyword>
<name>A0ABS5JT74_9BACT</name>
<evidence type="ECO:0000313" key="2">
    <source>
        <dbReference type="EMBL" id="MBS2098062.1"/>
    </source>
</evidence>
<dbReference type="Proteomes" id="UP000708576">
    <property type="component" value="Unassembled WGS sequence"/>
</dbReference>
<keyword evidence="3" id="KW-1185">Reference proteome</keyword>
<feature type="transmembrane region" description="Helical" evidence="1">
    <location>
        <begin position="7"/>
        <end position="26"/>
    </location>
</feature>
<dbReference type="InterPro" id="IPR052894">
    <property type="entry name" value="AsmA-related"/>
</dbReference>
<evidence type="ECO:0000256" key="1">
    <source>
        <dbReference type="SAM" id="Phobius"/>
    </source>
</evidence>
<evidence type="ECO:0008006" key="4">
    <source>
        <dbReference type="Google" id="ProtNLM"/>
    </source>
</evidence>
<gene>
    <name evidence="2" type="ORF">KEM10_07200</name>
</gene>
<comment type="caution">
    <text evidence="2">The sequence shown here is derived from an EMBL/GenBank/DDBJ whole genome shotgun (WGS) entry which is preliminary data.</text>
</comment>